<dbReference type="Proteomes" id="UP000219042">
    <property type="component" value="Unassembled WGS sequence"/>
</dbReference>
<organism evidence="1 2">
    <name type="scientific">Acinetobacter puyangensis</name>
    <dbReference type="NCBI Taxonomy" id="1096779"/>
    <lineage>
        <taxon>Bacteria</taxon>
        <taxon>Pseudomonadati</taxon>
        <taxon>Pseudomonadota</taxon>
        <taxon>Gammaproteobacteria</taxon>
        <taxon>Moraxellales</taxon>
        <taxon>Moraxellaceae</taxon>
        <taxon>Acinetobacter</taxon>
    </lineage>
</organism>
<evidence type="ECO:0000313" key="1">
    <source>
        <dbReference type="EMBL" id="SNX44693.1"/>
    </source>
</evidence>
<dbReference type="EMBL" id="OANT01000004">
    <property type="protein sequence ID" value="SNX44693.1"/>
    <property type="molecule type" value="Genomic_DNA"/>
</dbReference>
<dbReference type="AlphaFoldDB" id="A0A240E8X4"/>
<gene>
    <name evidence="1" type="ORF">SAMN05421731_10444</name>
</gene>
<dbReference type="RefSeq" id="WP_097078943.1">
    <property type="nucleotide sequence ID" value="NZ_BAABHT010000009.1"/>
</dbReference>
<name>A0A240E8X4_9GAMM</name>
<reference evidence="2" key="1">
    <citation type="submission" date="2016-09" db="EMBL/GenBank/DDBJ databases">
        <authorList>
            <person name="Varghese N."/>
            <person name="Submissions S."/>
        </authorList>
    </citation>
    <scope>NUCLEOTIDE SEQUENCE [LARGE SCALE GENOMIC DNA]</scope>
    <source>
        <strain evidence="2">ANC 4466</strain>
    </source>
</reference>
<accession>A0A240E8X4</accession>
<evidence type="ECO:0000313" key="2">
    <source>
        <dbReference type="Proteomes" id="UP000219042"/>
    </source>
</evidence>
<protein>
    <submittedName>
        <fullName evidence="1">Uncharacterized protein</fullName>
    </submittedName>
</protein>
<sequence length="81" mass="9801">MNKIILENEIKNLYKIFKKYKLKPNFHQRCSSVGNRQEIAKILECTPLEQIQVDELAFYCFKATYTMGDEDDLKYFLPRFW</sequence>
<dbReference type="OrthoDB" id="4535590at2"/>
<keyword evidence="2" id="KW-1185">Reference proteome</keyword>
<proteinExistence type="predicted"/>